<evidence type="ECO:0000256" key="8">
    <source>
        <dbReference type="PIRSR" id="PIRSR602401-1"/>
    </source>
</evidence>
<dbReference type="SUPFAM" id="SSF48264">
    <property type="entry name" value="Cytochrome P450"/>
    <property type="match status" value="1"/>
</dbReference>
<keyword evidence="6 8" id="KW-0408">Iron</keyword>
<feature type="binding site" description="axial binding residue" evidence="8">
    <location>
        <position position="455"/>
    </location>
    <ligand>
        <name>heme</name>
        <dbReference type="ChEBI" id="CHEBI:30413"/>
    </ligand>
    <ligandPart>
        <name>Fe</name>
        <dbReference type="ChEBI" id="CHEBI:18248"/>
    </ligandPart>
</feature>
<dbReference type="GO" id="GO:0043386">
    <property type="term" value="P:mycotoxin biosynthetic process"/>
    <property type="evidence" value="ECO:0007669"/>
    <property type="project" value="UniProtKB-ARBA"/>
</dbReference>
<dbReference type="InterPro" id="IPR001128">
    <property type="entry name" value="Cyt_P450"/>
</dbReference>
<dbReference type="GO" id="GO:0016705">
    <property type="term" value="F:oxidoreductase activity, acting on paired donors, with incorporation or reduction of molecular oxygen"/>
    <property type="evidence" value="ECO:0007669"/>
    <property type="project" value="InterPro"/>
</dbReference>
<dbReference type="GO" id="GO:0020037">
    <property type="term" value="F:heme binding"/>
    <property type="evidence" value="ECO:0007669"/>
    <property type="project" value="InterPro"/>
</dbReference>
<evidence type="ECO:0000256" key="9">
    <source>
        <dbReference type="RuleBase" id="RU000461"/>
    </source>
</evidence>
<organism evidence="11 12">
    <name type="scientific">Penicillium brasilianum</name>
    <dbReference type="NCBI Taxonomy" id="104259"/>
    <lineage>
        <taxon>Eukaryota</taxon>
        <taxon>Fungi</taxon>
        <taxon>Dikarya</taxon>
        <taxon>Ascomycota</taxon>
        <taxon>Pezizomycotina</taxon>
        <taxon>Eurotiomycetes</taxon>
        <taxon>Eurotiomycetidae</taxon>
        <taxon>Eurotiales</taxon>
        <taxon>Aspergillaceae</taxon>
        <taxon>Penicillium</taxon>
    </lineage>
</organism>
<dbReference type="PANTHER" id="PTHR46300:SF7">
    <property type="entry name" value="P450, PUTATIVE (EUROFUNG)-RELATED"/>
    <property type="match status" value="1"/>
</dbReference>
<dbReference type="PRINTS" id="PR00463">
    <property type="entry name" value="EP450I"/>
</dbReference>
<keyword evidence="3 8" id="KW-0349">Heme</keyword>
<evidence type="ECO:0000313" key="11">
    <source>
        <dbReference type="EMBL" id="CEO59006.1"/>
    </source>
</evidence>
<keyword evidence="10" id="KW-0472">Membrane</keyword>
<comment type="similarity">
    <text evidence="2 9">Belongs to the cytochrome P450 family.</text>
</comment>
<dbReference type="EMBL" id="CDHK01000003">
    <property type="protein sequence ID" value="CEO59006.1"/>
    <property type="molecule type" value="Genomic_DNA"/>
</dbReference>
<reference evidence="12" key="1">
    <citation type="journal article" date="2015" name="Genome Announc.">
        <title>Draft genome sequence of the fungus Penicillium brasilianum MG11.</title>
        <authorList>
            <person name="Horn F."/>
            <person name="Linde J."/>
            <person name="Mattern D.J."/>
            <person name="Walther G."/>
            <person name="Guthke R."/>
            <person name="Brakhage A.A."/>
            <person name="Valiante V."/>
        </authorList>
    </citation>
    <scope>NUCLEOTIDE SEQUENCE [LARGE SCALE GENOMIC DNA]</scope>
    <source>
        <strain evidence="12">MG11</strain>
    </source>
</reference>
<dbReference type="PROSITE" id="PS00086">
    <property type="entry name" value="CYTOCHROME_P450"/>
    <property type="match status" value="1"/>
</dbReference>
<dbReference type="PRINTS" id="PR00385">
    <property type="entry name" value="P450"/>
</dbReference>
<evidence type="ECO:0000256" key="2">
    <source>
        <dbReference type="ARBA" id="ARBA00010617"/>
    </source>
</evidence>
<evidence type="ECO:0000256" key="7">
    <source>
        <dbReference type="ARBA" id="ARBA00023033"/>
    </source>
</evidence>
<dbReference type="InterPro" id="IPR002401">
    <property type="entry name" value="Cyt_P450_E_grp-I"/>
</dbReference>
<dbReference type="InterPro" id="IPR036396">
    <property type="entry name" value="Cyt_P450_sf"/>
</dbReference>
<evidence type="ECO:0000256" key="10">
    <source>
        <dbReference type="SAM" id="Phobius"/>
    </source>
</evidence>
<evidence type="ECO:0000256" key="6">
    <source>
        <dbReference type="ARBA" id="ARBA00023004"/>
    </source>
</evidence>
<sequence length="542" mass="60796">MFSTLWIGLFVIIISSYGFSVIYGRKRRLPPLPPGPWRKPIIGNLTDLPRPDEQDWQHWLKHKDSFGPISSLAVLGKNIIILNDAQLAVQLLEKRSAIHSLRPQQTFTDMSGWDEILGALRKPEDVRKTRRNLYQEIGSNKSILSFNDIQQAEVAHLLLKVLEAPEKLQQHIRKRVEIFPQIPREAGAIILKIGYGYTIEPHGNDPLVDLADKAMEDFSYALLPATWAVDFFPMLKHLPTWLPGTGFIKTAQAYNRRVKAFSGIPFAFVRQQMQSGCFTQSFLSNLLASNPVEPGSEDENIVKWSAGSLYAGGADTNKSTVSSIASFFLAMALFPEVQLKAQSELDTVVGRTKLPGFEDRENLPYINALVKEVLRWHPVVPMNVAHASSQDDICEGYLIPKGSSILANIWAFTHDENVYHDPMAFKPERFLVTPEHPHPERDPHLLAFGFGRRACPGRTLADSNVFLSVVQSLAVFNIGKPVRNGEVQDVPLKFLPGVISHPAPFELAIHPRSEKHRELIQALEKQYPWGKSDAEALGSVVF</sequence>
<evidence type="ECO:0000256" key="4">
    <source>
        <dbReference type="ARBA" id="ARBA00022723"/>
    </source>
</evidence>
<protein>
    <recommendedName>
        <fullName evidence="13">O-methylsterigmatocystin oxidoreductase</fullName>
    </recommendedName>
</protein>
<evidence type="ECO:0008006" key="13">
    <source>
        <dbReference type="Google" id="ProtNLM"/>
    </source>
</evidence>
<feature type="transmembrane region" description="Helical" evidence="10">
    <location>
        <begin position="6"/>
        <end position="24"/>
    </location>
</feature>
<dbReference type="InterPro" id="IPR017972">
    <property type="entry name" value="Cyt_P450_CS"/>
</dbReference>
<evidence type="ECO:0000256" key="5">
    <source>
        <dbReference type="ARBA" id="ARBA00023002"/>
    </source>
</evidence>
<dbReference type="Proteomes" id="UP000042958">
    <property type="component" value="Unassembled WGS sequence"/>
</dbReference>
<keyword evidence="7 9" id="KW-0503">Monooxygenase</keyword>
<dbReference type="GO" id="GO:0004497">
    <property type="term" value="F:monooxygenase activity"/>
    <property type="evidence" value="ECO:0007669"/>
    <property type="project" value="UniProtKB-KW"/>
</dbReference>
<keyword evidence="10" id="KW-0812">Transmembrane</keyword>
<evidence type="ECO:0000313" key="12">
    <source>
        <dbReference type="Proteomes" id="UP000042958"/>
    </source>
</evidence>
<evidence type="ECO:0000256" key="3">
    <source>
        <dbReference type="ARBA" id="ARBA00022617"/>
    </source>
</evidence>
<name>A0A0F7VE65_PENBI</name>
<dbReference type="PANTHER" id="PTHR46300">
    <property type="entry name" value="P450, PUTATIVE (EUROFUNG)-RELATED-RELATED"/>
    <property type="match status" value="1"/>
</dbReference>
<keyword evidence="12" id="KW-1185">Reference proteome</keyword>
<dbReference type="STRING" id="104259.A0A0F7VE65"/>
<dbReference type="AlphaFoldDB" id="A0A0F7VE65"/>
<evidence type="ECO:0000256" key="1">
    <source>
        <dbReference type="ARBA" id="ARBA00001971"/>
    </source>
</evidence>
<proteinExistence type="inferred from homology"/>
<keyword evidence="5 9" id="KW-0560">Oxidoreductase</keyword>
<gene>
    <name evidence="11" type="ORF">PMG11_03696</name>
</gene>
<keyword evidence="10" id="KW-1133">Transmembrane helix</keyword>
<dbReference type="CDD" id="cd11065">
    <property type="entry name" value="CYP64-like"/>
    <property type="match status" value="1"/>
</dbReference>
<keyword evidence="4 8" id="KW-0479">Metal-binding</keyword>
<dbReference type="GO" id="GO:0005506">
    <property type="term" value="F:iron ion binding"/>
    <property type="evidence" value="ECO:0007669"/>
    <property type="project" value="InterPro"/>
</dbReference>
<dbReference type="InterPro" id="IPR050364">
    <property type="entry name" value="Cytochrome_P450_fung"/>
</dbReference>
<comment type="cofactor">
    <cofactor evidence="1 8">
        <name>heme</name>
        <dbReference type="ChEBI" id="CHEBI:30413"/>
    </cofactor>
</comment>
<dbReference type="OrthoDB" id="2789670at2759"/>
<dbReference type="Pfam" id="PF00067">
    <property type="entry name" value="p450"/>
    <property type="match status" value="1"/>
</dbReference>
<dbReference type="Gene3D" id="1.10.630.10">
    <property type="entry name" value="Cytochrome P450"/>
    <property type="match status" value="1"/>
</dbReference>
<accession>A0A0F7VE65</accession>